<comment type="caution">
    <text evidence="2">The sequence shown here is derived from an EMBL/GenBank/DDBJ whole genome shotgun (WGS) entry which is preliminary data.</text>
</comment>
<dbReference type="RefSeq" id="WP_286290217.1">
    <property type="nucleotide sequence ID" value="NZ_JASXSZ010000006.1"/>
</dbReference>
<reference evidence="2 3" key="1">
    <citation type="submission" date="2023-06" db="EMBL/GenBank/DDBJ databases">
        <title>Microbacterium sp. nov., isolated from a waste landfill.</title>
        <authorList>
            <person name="Wen W."/>
        </authorList>
    </citation>
    <scope>NUCLEOTIDE SEQUENCE [LARGE SCALE GENOMIC DNA]</scope>
    <source>
        <strain evidence="2 3">ASV49</strain>
    </source>
</reference>
<dbReference type="Proteomes" id="UP001235064">
    <property type="component" value="Unassembled WGS sequence"/>
</dbReference>
<protein>
    <submittedName>
        <fullName evidence="2">Uncharacterized protein</fullName>
    </submittedName>
</protein>
<keyword evidence="3" id="KW-1185">Reference proteome</keyword>
<sequence length="757" mass="81512">MARTTTSKSKTGAGVLRPLADPETAPPVSRIVDRKLLPIPFRPEAGRPDEHDGAPLSRLGGRFREVFAAEHGIAVDAVDLGIVRQVEALNADTDRNMKALGEIQTKRTESGTLRFVRLTVNTPLIFPWMLNGRALRRMGSELRGSEVHLVTTAEDHPLLSLPTMDVDGPESVIEIVSAQRRLLGLSNYTAADGPKKGRIDSIIQFGVLDPPDVVLTQLNSATGSAWVAQAAEGAQRLFSALAAMDVLANRNVASVATERWLRSAQPRLRDLTAEDLSTLSESLKFSSTAAAGYFPGATNVEGWVESVAAVTPAAVAFQLIRTMEVNLIVAVNPDPVIAERRGLAHPVSDTVQELIRSYHMPGKAKERWNDADVLGLIAIGAVDDLVADSRVSQTERSMWLGESLAEWSGPPQTDDGNPGNLLVSTTKLLAALTVQSAMPPADESSSVDSLEIVNQRLRLNSTRVHSDDRAKVAAAQAIAALGLNGSGWEGTIQAAIFGTFRHGWFWKTSEHENEVIWPSLLTLPLAELTALAQAERSSRSADDDPDNAGPAQRAIAALGGLALMANPGLIAQRTALSRTGLGAGGKSNDISASDPSILLRTMAQHEVGITELSDAIAALTASAAQTIPLDRDDDQELTDVYLRQRWLGARTTSDNPQTEFARLVQELVDSLKRARDGEFGSERLKEILPGELLGHTPPNDELPLETDYAPDLWGEPVYEEIGINEILVDEVIPVLQSLVDFFQVGKAYARAASRISR</sequence>
<evidence type="ECO:0000313" key="2">
    <source>
        <dbReference type="EMBL" id="MDL9981194.1"/>
    </source>
</evidence>
<organism evidence="2 3">
    <name type="scientific">Microbacterium candidum</name>
    <dbReference type="NCBI Taxonomy" id="3041922"/>
    <lineage>
        <taxon>Bacteria</taxon>
        <taxon>Bacillati</taxon>
        <taxon>Actinomycetota</taxon>
        <taxon>Actinomycetes</taxon>
        <taxon>Micrococcales</taxon>
        <taxon>Microbacteriaceae</taxon>
        <taxon>Microbacterium</taxon>
    </lineage>
</organism>
<name>A0ABT7N3B8_9MICO</name>
<feature type="region of interest" description="Disordered" evidence="1">
    <location>
        <begin position="1"/>
        <end position="27"/>
    </location>
</feature>
<feature type="compositionally biased region" description="Polar residues" evidence="1">
    <location>
        <begin position="1"/>
        <end position="10"/>
    </location>
</feature>
<gene>
    <name evidence="2" type="ORF">QSV35_17820</name>
</gene>
<dbReference type="EMBL" id="JASXSZ010000006">
    <property type="protein sequence ID" value="MDL9981194.1"/>
    <property type="molecule type" value="Genomic_DNA"/>
</dbReference>
<accession>A0ABT7N3B8</accession>
<evidence type="ECO:0000313" key="3">
    <source>
        <dbReference type="Proteomes" id="UP001235064"/>
    </source>
</evidence>
<evidence type="ECO:0000256" key="1">
    <source>
        <dbReference type="SAM" id="MobiDB-lite"/>
    </source>
</evidence>
<proteinExistence type="predicted"/>